<organism evidence="2 3">
    <name type="scientific">Acinetobacter phage vB_AbaM_ME3</name>
    <dbReference type="NCBI Taxonomy" id="1837876"/>
    <lineage>
        <taxon>Viruses</taxon>
        <taxon>Duplodnaviria</taxon>
        <taxon>Heunggongvirae</taxon>
        <taxon>Uroviricota</taxon>
        <taxon>Caudoviricetes</taxon>
        <taxon>Metrivirus</taxon>
        <taxon>Metrivirus ME3</taxon>
    </lineage>
</organism>
<accession>A0A172Q0T6</accession>
<gene>
    <name evidence="2" type="ORF">ME3_305</name>
</gene>
<sequence>MSFLSNQKEALSKGLTLKEFDCTSELNTHIPIKEMLLFNDTDCSSIIEHFENNSRFHPVGIQGKSDVSQDEQIGSYRVTVHDENFSKYLTQIIWNSLQGRLTPVVFNDQSPVDWKSDNPNNLNYWVPLHVSPVFRYMKYQEGGKHAVHYDATYKVKDNPLVRTVLSGVLYLTDNEVYTRFIEDYQGNLPFHNRDHEDWTEDAQESDVLRTVKSEQGKVLLFPHYLPHDVSQNLEGKERIIIRFDVFYQAIGKV</sequence>
<keyword evidence="3" id="KW-1185">Reference proteome</keyword>
<evidence type="ECO:0000313" key="2">
    <source>
        <dbReference type="EMBL" id="AND75466.1"/>
    </source>
</evidence>
<evidence type="ECO:0000313" key="3">
    <source>
        <dbReference type="Proteomes" id="UP000225947"/>
    </source>
</evidence>
<dbReference type="SUPFAM" id="SSF51197">
    <property type="entry name" value="Clavaminate synthase-like"/>
    <property type="match status" value="1"/>
</dbReference>
<dbReference type="Gene3D" id="2.60.120.620">
    <property type="entry name" value="q2cbj1_9rhob like domain"/>
    <property type="match status" value="1"/>
</dbReference>
<evidence type="ECO:0000259" key="1">
    <source>
        <dbReference type="PROSITE" id="PS51471"/>
    </source>
</evidence>
<reference evidence="3" key="1">
    <citation type="submission" date="2016-03" db="EMBL/GenBank/DDBJ databases">
        <title>Characterization of Acinetobacter baumannii phage vB_AbaM_ME3.</title>
        <authorList>
            <person name="Buttimer C.T.H."/>
            <person name="Elbreki M."/>
            <person name="Coffey A."/>
        </authorList>
    </citation>
    <scope>NUCLEOTIDE SEQUENCE [LARGE SCALE GENOMIC DNA]</scope>
</reference>
<protein>
    <submittedName>
        <fullName evidence="2">2OG-Fe(II) oxygenase family protein</fullName>
    </submittedName>
</protein>
<proteinExistence type="predicted"/>
<dbReference type="PROSITE" id="PS51471">
    <property type="entry name" value="FE2OG_OXY"/>
    <property type="match status" value="1"/>
</dbReference>
<dbReference type="InterPro" id="IPR012668">
    <property type="entry name" value="CHP02466"/>
</dbReference>
<dbReference type="Proteomes" id="UP000225947">
    <property type="component" value="Segment"/>
</dbReference>
<dbReference type="InterPro" id="IPR005123">
    <property type="entry name" value="Oxoglu/Fe-dep_dioxygenase_dom"/>
</dbReference>
<feature type="domain" description="Fe2OG dioxygenase" evidence="1">
    <location>
        <begin position="126"/>
        <end position="247"/>
    </location>
</feature>
<dbReference type="Pfam" id="PF13759">
    <property type="entry name" value="2OG-FeII_Oxy_5"/>
    <property type="match status" value="1"/>
</dbReference>
<name>A0A172Q0T6_9CAUD</name>
<dbReference type="EMBL" id="KU935715">
    <property type="protein sequence ID" value="AND75466.1"/>
    <property type="molecule type" value="Genomic_DNA"/>
</dbReference>